<keyword evidence="5" id="KW-0813">Transport</keyword>
<dbReference type="GO" id="GO:0005635">
    <property type="term" value="C:nuclear envelope"/>
    <property type="evidence" value="ECO:0007669"/>
    <property type="project" value="TreeGrafter"/>
</dbReference>
<dbReference type="EMBL" id="CAJGYM010000030">
    <property type="protein sequence ID" value="CAD6192832.1"/>
    <property type="molecule type" value="Genomic_DNA"/>
</dbReference>
<evidence type="ECO:0000259" key="10">
    <source>
        <dbReference type="PROSITE" id="PS50166"/>
    </source>
</evidence>
<keyword evidence="7" id="KW-0653">Protein transport</keyword>
<evidence type="ECO:0000256" key="4">
    <source>
        <dbReference type="ARBA" id="ARBA00018945"/>
    </source>
</evidence>
<dbReference type="GO" id="GO:0005829">
    <property type="term" value="C:cytosol"/>
    <property type="evidence" value="ECO:0007669"/>
    <property type="project" value="TreeGrafter"/>
</dbReference>
<feature type="domain" description="Importin N-terminal" evidence="10">
    <location>
        <begin position="22"/>
        <end position="94"/>
    </location>
</feature>
<evidence type="ECO:0000256" key="9">
    <source>
        <dbReference type="ARBA" id="ARBA00030693"/>
    </source>
</evidence>
<organism evidence="11 12">
    <name type="scientific">Caenorhabditis auriculariae</name>
    <dbReference type="NCBI Taxonomy" id="2777116"/>
    <lineage>
        <taxon>Eukaryota</taxon>
        <taxon>Metazoa</taxon>
        <taxon>Ecdysozoa</taxon>
        <taxon>Nematoda</taxon>
        <taxon>Chromadorea</taxon>
        <taxon>Rhabditida</taxon>
        <taxon>Rhabditina</taxon>
        <taxon>Rhabditomorpha</taxon>
        <taxon>Rhabditoidea</taxon>
        <taxon>Rhabditidae</taxon>
        <taxon>Peloderinae</taxon>
        <taxon>Caenorhabditis</taxon>
    </lineage>
</organism>
<dbReference type="SMART" id="SM00913">
    <property type="entry name" value="IBN_N"/>
    <property type="match status" value="1"/>
</dbReference>
<dbReference type="GO" id="GO:0006606">
    <property type="term" value="P:protein import into nucleus"/>
    <property type="evidence" value="ECO:0007669"/>
    <property type="project" value="TreeGrafter"/>
</dbReference>
<dbReference type="PANTHER" id="PTHR10997:SF8">
    <property type="entry name" value="EXPORTIN-2"/>
    <property type="match status" value="1"/>
</dbReference>
<comment type="subcellular location">
    <subcellularLocation>
        <location evidence="2">Cytoplasm</location>
    </subcellularLocation>
    <subcellularLocation>
        <location evidence="1">Nucleus</location>
    </subcellularLocation>
</comment>
<dbReference type="Pfam" id="PF03810">
    <property type="entry name" value="IBN_N"/>
    <property type="match status" value="1"/>
</dbReference>
<dbReference type="PROSITE" id="PS50166">
    <property type="entry name" value="IMPORTIN_B_NT"/>
    <property type="match status" value="1"/>
</dbReference>
<evidence type="ECO:0000256" key="6">
    <source>
        <dbReference type="ARBA" id="ARBA00022490"/>
    </source>
</evidence>
<dbReference type="SUPFAM" id="SSF48371">
    <property type="entry name" value="ARM repeat"/>
    <property type="match status" value="1"/>
</dbReference>
<protein>
    <recommendedName>
        <fullName evidence="4">Exportin-2</fullName>
    </recommendedName>
    <alternativeName>
        <fullName evidence="9">Importin-alpha re-exporter</fullName>
    </alternativeName>
</protein>
<dbReference type="AlphaFoldDB" id="A0A8S1HCQ5"/>
<dbReference type="OrthoDB" id="3268246at2759"/>
<accession>A0A8S1HCQ5</accession>
<dbReference type="InterPro" id="IPR001494">
    <property type="entry name" value="Importin-beta_N"/>
</dbReference>
<dbReference type="Pfam" id="PF08506">
    <property type="entry name" value="Cse1"/>
    <property type="match status" value="1"/>
</dbReference>
<dbReference type="PANTHER" id="PTHR10997">
    <property type="entry name" value="IMPORTIN-7, 8, 11"/>
    <property type="match status" value="1"/>
</dbReference>
<dbReference type="Proteomes" id="UP000835052">
    <property type="component" value="Unassembled WGS sequence"/>
</dbReference>
<dbReference type="InterPro" id="IPR011989">
    <property type="entry name" value="ARM-like"/>
</dbReference>
<keyword evidence="6" id="KW-0963">Cytoplasm</keyword>
<evidence type="ECO:0000256" key="5">
    <source>
        <dbReference type="ARBA" id="ARBA00022448"/>
    </source>
</evidence>
<evidence type="ECO:0000256" key="3">
    <source>
        <dbReference type="ARBA" id="ARBA00008669"/>
    </source>
</evidence>
<sequence>MSNLVEILSRTLEPDNSVRKAAEDQLRQMELVPGFARNLLELINKPDLAGQLRFSAAVKLKNFIKRNWGEAADVEISSEDQISIRQELLETIFRVPEYLSVLSNALQLIAQADFPAKWPELITYLAKPLESENLDHIMCSLSTMKQIFRKFRYESKSTELWTELKHCLINVQEPLTSILGKMMGFLETRDQMDARSRSRWIEVLYCICAVYHSLCSQDIPEYFEDNLKPWMESLLALMGIELNEGSSDDLIKLKTEICEVFTLYAQRYEEEIAPFIPGIIGAVWALIERTGQDTRYDEMVCAAMEFLSIICQRNYHAAHFEGQGVVQAIAENVCVKNLHLREEDIEQFEDEPLEYIKRDLEGTDIGTRRRGAIDLIRALCRRYEAQIMPSLSQIVQTLIVDGNWRKIDVVYSLVTAMAAKSETARSGATEVTALINVVDFYNSQVRNHLSSSANNTPILQADALRFCVTFRNMLPPSTLVEVINAADALLQSNFQIVRDYSAYAVERLLVMQNTETKRPLFTTEVVPVRSLLGNLVGAYDKAAAPGFCSYLIKALLRVITLADDETMRHASALADKLVQLVALATKQAVDAVHTHFLFETLCVLIVKTRSAGSNIDSQLLPLIEVVFAQDVEDLIPYALQITGVLLSSCVSRGESINSYHQFLPLLLSEKLWARSTNVPAAITVLEVFLNAASDFVLSQQSQIVFQHYSRLVSSKALDQHGFQLANALLPHINKCVGVENPMAFLFNTMFRRVQNSKTPKFMKQFVVFLFRFSITLSSEELIRSVESIQPGMFNMIMEKVVLVELENCEKMFTFQDKRIIAIGAANIMSEATQYVTASYGKLAKLVAALFEGSTAGERTVLSPEEEQAAMYNSEGEFVNPYCRLSYAPRPEPVAPQITNFRAYFAQAVLERGPLNNGAVSSCIPQDLAQYLKSIPA</sequence>
<dbReference type="GO" id="GO:0031267">
    <property type="term" value="F:small GTPase binding"/>
    <property type="evidence" value="ECO:0007669"/>
    <property type="project" value="InterPro"/>
</dbReference>
<evidence type="ECO:0000256" key="7">
    <source>
        <dbReference type="ARBA" id="ARBA00022927"/>
    </source>
</evidence>
<dbReference type="GO" id="GO:0006611">
    <property type="term" value="P:protein export from nucleus"/>
    <property type="evidence" value="ECO:0007669"/>
    <property type="project" value="TreeGrafter"/>
</dbReference>
<dbReference type="InterPro" id="IPR005043">
    <property type="entry name" value="XPO2_C"/>
</dbReference>
<comment type="similarity">
    <text evidence="3">Belongs to the XPO2/CSE1 family.</text>
</comment>
<proteinExistence type="inferred from homology"/>
<dbReference type="Pfam" id="PF03378">
    <property type="entry name" value="CAS_CSE1"/>
    <property type="match status" value="1"/>
</dbReference>
<keyword evidence="8" id="KW-0539">Nucleus</keyword>
<evidence type="ECO:0000256" key="1">
    <source>
        <dbReference type="ARBA" id="ARBA00004123"/>
    </source>
</evidence>
<dbReference type="GO" id="GO:0005049">
    <property type="term" value="F:nuclear export signal receptor activity"/>
    <property type="evidence" value="ECO:0007669"/>
    <property type="project" value="TreeGrafter"/>
</dbReference>
<dbReference type="Gene3D" id="1.25.10.10">
    <property type="entry name" value="Leucine-rich Repeat Variant"/>
    <property type="match status" value="1"/>
</dbReference>
<evidence type="ECO:0000256" key="2">
    <source>
        <dbReference type="ARBA" id="ARBA00004496"/>
    </source>
</evidence>
<evidence type="ECO:0000256" key="8">
    <source>
        <dbReference type="ARBA" id="ARBA00023242"/>
    </source>
</evidence>
<dbReference type="InterPro" id="IPR016024">
    <property type="entry name" value="ARM-type_fold"/>
</dbReference>
<keyword evidence="12" id="KW-1185">Reference proteome</keyword>
<gene>
    <name evidence="11" type="ORF">CAUJ_LOCUS8751</name>
</gene>
<dbReference type="InterPro" id="IPR013713">
    <property type="entry name" value="XPO2_central"/>
</dbReference>
<evidence type="ECO:0000313" key="12">
    <source>
        <dbReference type="Proteomes" id="UP000835052"/>
    </source>
</evidence>
<comment type="caution">
    <text evidence="11">The sequence shown here is derived from an EMBL/GenBank/DDBJ whole genome shotgun (WGS) entry which is preliminary data.</text>
</comment>
<name>A0A8S1HCQ5_9PELO</name>
<evidence type="ECO:0000313" key="11">
    <source>
        <dbReference type="EMBL" id="CAD6192832.1"/>
    </source>
</evidence>
<reference evidence="11" key="1">
    <citation type="submission" date="2020-10" db="EMBL/GenBank/DDBJ databases">
        <authorList>
            <person name="Kikuchi T."/>
        </authorList>
    </citation>
    <scope>NUCLEOTIDE SEQUENCE</scope>
    <source>
        <strain evidence="11">NKZ352</strain>
    </source>
</reference>